<dbReference type="Gene3D" id="1.10.10.10">
    <property type="entry name" value="Winged helix-like DNA-binding domain superfamily/Winged helix DNA-binding domain"/>
    <property type="match status" value="1"/>
</dbReference>
<comment type="function">
    <text evidence="5">Transcriptional regulator of the ttuABCDE tartrate utilization operon.</text>
</comment>
<evidence type="ECO:0000256" key="6">
    <source>
        <dbReference type="ARBA" id="ARBA00067332"/>
    </source>
</evidence>
<dbReference type="PANTHER" id="PTHR30537:SF1">
    <property type="entry name" value="HTH-TYPE TRANSCRIPTIONAL REGULATOR PGRR"/>
    <property type="match status" value="1"/>
</dbReference>
<gene>
    <name evidence="9" type="ORF">GR206_02360</name>
</gene>
<feature type="domain" description="HTH lysR-type" evidence="8">
    <location>
        <begin position="10"/>
        <end position="65"/>
    </location>
</feature>
<dbReference type="AlphaFoldDB" id="A0A6N9Z9B4"/>
<keyword evidence="4" id="KW-0804">Transcription</keyword>
<dbReference type="InterPro" id="IPR036390">
    <property type="entry name" value="WH_DNA-bd_sf"/>
</dbReference>
<evidence type="ECO:0000256" key="4">
    <source>
        <dbReference type="ARBA" id="ARBA00023163"/>
    </source>
</evidence>
<dbReference type="Pfam" id="PF00126">
    <property type="entry name" value="HTH_1"/>
    <property type="match status" value="1"/>
</dbReference>
<dbReference type="RefSeq" id="WP_163873545.1">
    <property type="nucleotide sequence ID" value="NZ_WUEP01000001.1"/>
</dbReference>
<dbReference type="InterPro" id="IPR000847">
    <property type="entry name" value="LysR_HTH_N"/>
</dbReference>
<dbReference type="GO" id="GO:0003700">
    <property type="term" value="F:DNA-binding transcription factor activity"/>
    <property type="evidence" value="ECO:0007669"/>
    <property type="project" value="InterPro"/>
</dbReference>
<dbReference type="GO" id="GO:0043565">
    <property type="term" value="F:sequence-specific DNA binding"/>
    <property type="evidence" value="ECO:0007669"/>
    <property type="project" value="TreeGrafter"/>
</dbReference>
<name>A0A6N9Z9B4_9HYPH</name>
<organism evidence="9 10">
    <name type="scientific">Rhizobium laguerreae</name>
    <dbReference type="NCBI Taxonomy" id="1076926"/>
    <lineage>
        <taxon>Bacteria</taxon>
        <taxon>Pseudomonadati</taxon>
        <taxon>Pseudomonadota</taxon>
        <taxon>Alphaproteobacteria</taxon>
        <taxon>Hyphomicrobiales</taxon>
        <taxon>Rhizobiaceae</taxon>
        <taxon>Rhizobium/Agrobacterium group</taxon>
        <taxon>Rhizobium</taxon>
    </lineage>
</organism>
<evidence type="ECO:0000313" key="10">
    <source>
        <dbReference type="Proteomes" id="UP000468864"/>
    </source>
</evidence>
<dbReference type="SUPFAM" id="SSF53850">
    <property type="entry name" value="Periplasmic binding protein-like II"/>
    <property type="match status" value="1"/>
</dbReference>
<evidence type="ECO:0000256" key="2">
    <source>
        <dbReference type="ARBA" id="ARBA00023015"/>
    </source>
</evidence>
<keyword evidence="3" id="KW-0238">DNA-binding</keyword>
<evidence type="ECO:0000256" key="3">
    <source>
        <dbReference type="ARBA" id="ARBA00023125"/>
    </source>
</evidence>
<comment type="caution">
    <text evidence="9">The sequence shown here is derived from an EMBL/GenBank/DDBJ whole genome shotgun (WGS) entry which is preliminary data.</text>
</comment>
<dbReference type="Pfam" id="PF03466">
    <property type="entry name" value="LysR_substrate"/>
    <property type="match status" value="1"/>
</dbReference>
<dbReference type="CDD" id="cd08474">
    <property type="entry name" value="PBP2_CrgA_like_5"/>
    <property type="match status" value="1"/>
</dbReference>
<dbReference type="InterPro" id="IPR036388">
    <property type="entry name" value="WH-like_DNA-bd_sf"/>
</dbReference>
<evidence type="ECO:0000256" key="7">
    <source>
        <dbReference type="ARBA" id="ARBA00083243"/>
    </source>
</evidence>
<comment type="similarity">
    <text evidence="1">Belongs to the LysR transcriptional regulatory family.</text>
</comment>
<reference evidence="9 10" key="1">
    <citation type="submission" date="2019-12" db="EMBL/GenBank/DDBJ databases">
        <title>Rhizobium genotypes associated with high levels of biological nitrogen fixation by grain legumes in a temperate-maritime cropping system.</title>
        <authorList>
            <person name="Maluk M."/>
            <person name="Francesc Ferrando Molina F."/>
            <person name="Lopez Del Egido L."/>
            <person name="Lafos M."/>
            <person name="Langarica-Fuentes A."/>
            <person name="Gebre Yohannes G."/>
            <person name="Young M.W."/>
            <person name="Martin P."/>
            <person name="Gantlett R."/>
            <person name="Kenicer G."/>
            <person name="Hawes C."/>
            <person name="Begg G.S."/>
            <person name="Quilliam R.S."/>
            <person name="Squire G.R."/>
            <person name="Poole P.S."/>
            <person name="Young P.W."/>
            <person name="Iannetta P.M."/>
            <person name="James E.K."/>
        </authorList>
    </citation>
    <scope>NUCLEOTIDE SEQUENCE [LARGE SCALE GENOMIC DNA]</scope>
    <source>
        <strain evidence="9 10">JHI2449</strain>
    </source>
</reference>
<accession>A0A6N9Z9B4</accession>
<dbReference type="Gene3D" id="3.40.190.290">
    <property type="match status" value="1"/>
</dbReference>
<proteinExistence type="inferred from homology"/>
<sequence>MRSHGGRGGLDDLAAFACVAEAGSFTQAAARLAMSTSNLSHTIRRLEARLGYRLLQRNSRSVSITEEGRTLLAALRPALDGIDEALESLEHGREQVLGTLRLTMTRQAYEAIVRPILPEFGRRYPEATIEVLIDYAYRDIVAEQFDGGIRLGEKLERDMIALRVGPDLSMAIVAAPSYLDQHPPILQPEDLIQHRCINYRMLSAGTIYAWEFERDGKAFEVGVSGPLTFNEPELMLGAAIDGLGIGNLLEHEVAAYVESGKLIRILADWTPPFPGFHFYHPSKQQMRPVLVAFLDLIRRRK</sequence>
<dbReference type="FunFam" id="1.10.10.10:FF:000001">
    <property type="entry name" value="LysR family transcriptional regulator"/>
    <property type="match status" value="1"/>
</dbReference>
<dbReference type="PROSITE" id="PS50931">
    <property type="entry name" value="HTH_LYSR"/>
    <property type="match status" value="1"/>
</dbReference>
<dbReference type="EMBL" id="WUEP01000001">
    <property type="protein sequence ID" value="NEH89886.1"/>
    <property type="molecule type" value="Genomic_DNA"/>
</dbReference>
<keyword evidence="2" id="KW-0805">Transcription regulation</keyword>
<evidence type="ECO:0000256" key="1">
    <source>
        <dbReference type="ARBA" id="ARBA00009437"/>
    </source>
</evidence>
<dbReference type="Proteomes" id="UP000468864">
    <property type="component" value="Unassembled WGS sequence"/>
</dbReference>
<protein>
    <recommendedName>
        <fullName evidence="6">HTH-type transcriptional regulator TtuA</fullName>
    </recommendedName>
    <alternativeName>
        <fullName evidence="7">Tartrate utilization transcriptional regulator</fullName>
    </alternativeName>
</protein>
<dbReference type="InterPro" id="IPR058163">
    <property type="entry name" value="LysR-type_TF_proteobact-type"/>
</dbReference>
<dbReference type="SUPFAM" id="SSF46785">
    <property type="entry name" value="Winged helix' DNA-binding domain"/>
    <property type="match status" value="1"/>
</dbReference>
<dbReference type="PANTHER" id="PTHR30537">
    <property type="entry name" value="HTH-TYPE TRANSCRIPTIONAL REGULATOR"/>
    <property type="match status" value="1"/>
</dbReference>
<dbReference type="InterPro" id="IPR005119">
    <property type="entry name" value="LysR_subst-bd"/>
</dbReference>
<dbReference type="GO" id="GO:0006351">
    <property type="term" value="P:DNA-templated transcription"/>
    <property type="evidence" value="ECO:0007669"/>
    <property type="project" value="TreeGrafter"/>
</dbReference>
<evidence type="ECO:0000256" key="5">
    <source>
        <dbReference type="ARBA" id="ARBA00054626"/>
    </source>
</evidence>
<evidence type="ECO:0000259" key="8">
    <source>
        <dbReference type="PROSITE" id="PS50931"/>
    </source>
</evidence>
<evidence type="ECO:0000313" key="9">
    <source>
        <dbReference type="EMBL" id="NEH89886.1"/>
    </source>
</evidence>